<dbReference type="GO" id="GO:0009007">
    <property type="term" value="F:site-specific DNA-methyltransferase (adenine-specific) activity"/>
    <property type="evidence" value="ECO:0007669"/>
    <property type="project" value="UniProtKB-EC"/>
</dbReference>
<keyword evidence="11" id="KW-1185">Reference proteome</keyword>
<reference evidence="10" key="1">
    <citation type="submission" date="2020-09" db="EMBL/GenBank/DDBJ databases">
        <title>Genome seq and assembly of Limnohabitants sp.</title>
        <authorList>
            <person name="Chhetri G."/>
        </authorList>
    </citation>
    <scope>NUCLEOTIDE SEQUENCE</scope>
    <source>
        <strain evidence="10">JUR4</strain>
    </source>
</reference>
<comment type="catalytic activity">
    <reaction evidence="7">
        <text>a 2'-deoxyadenosine in DNA + S-adenosyl-L-methionine = an N(6)-methyl-2'-deoxyadenosine in DNA + S-adenosyl-L-homocysteine + H(+)</text>
        <dbReference type="Rhea" id="RHEA:15197"/>
        <dbReference type="Rhea" id="RHEA-COMP:12418"/>
        <dbReference type="Rhea" id="RHEA-COMP:12419"/>
        <dbReference type="ChEBI" id="CHEBI:15378"/>
        <dbReference type="ChEBI" id="CHEBI:57856"/>
        <dbReference type="ChEBI" id="CHEBI:59789"/>
        <dbReference type="ChEBI" id="CHEBI:90615"/>
        <dbReference type="ChEBI" id="CHEBI:90616"/>
        <dbReference type="EC" id="2.1.1.72"/>
    </reaction>
</comment>
<keyword evidence="6" id="KW-0680">Restriction system</keyword>
<keyword evidence="3 10" id="KW-0489">Methyltransferase</keyword>
<keyword evidence="4" id="KW-0808">Transferase</keyword>
<dbReference type="GO" id="GO:0003677">
    <property type="term" value="F:DNA binding"/>
    <property type="evidence" value="ECO:0007669"/>
    <property type="project" value="InterPro"/>
</dbReference>
<dbReference type="EC" id="2.1.1.72" evidence="2"/>
<evidence type="ECO:0000256" key="3">
    <source>
        <dbReference type="ARBA" id="ARBA00022603"/>
    </source>
</evidence>
<sequence>MPINRHPAWGEFVKAFNTIARHRHRYEVFRDFVTMSAAALHNAIRKDEKLEAEYLATAARYKRDELSEFSALLAKLVLLLETEPRDVLGPLYMELELGNTNTGQFFTPHEVSELMARVTYGDELKTMDKPFITVCEPACGAGGMVLAFVNVMLSHGHNPAQRLWVQAQDIDRTAALMCYLQMALWHIPGVVIVGNTLAMEAREVWYTPAHYLGFWHHRLEREWGRAESYSDDSHESPGIQEESQTVPVNPQNRDMTRPLILSIPKGQSSFDF</sequence>
<keyword evidence="5" id="KW-0949">S-adenosyl-L-methionine</keyword>
<evidence type="ECO:0000259" key="9">
    <source>
        <dbReference type="Pfam" id="PF02384"/>
    </source>
</evidence>
<dbReference type="Proteomes" id="UP000647424">
    <property type="component" value="Unassembled WGS sequence"/>
</dbReference>
<dbReference type="GO" id="GO:0009307">
    <property type="term" value="P:DNA restriction-modification system"/>
    <property type="evidence" value="ECO:0007669"/>
    <property type="project" value="UniProtKB-KW"/>
</dbReference>
<evidence type="ECO:0000313" key="10">
    <source>
        <dbReference type="EMBL" id="MBD8052007.1"/>
    </source>
</evidence>
<evidence type="ECO:0000256" key="2">
    <source>
        <dbReference type="ARBA" id="ARBA00011900"/>
    </source>
</evidence>
<name>A0A927FKA9_9BURK</name>
<organism evidence="10 11">
    <name type="scientific">Limnohabitans radicicola</name>
    <dbReference type="NCBI Taxonomy" id="2771427"/>
    <lineage>
        <taxon>Bacteria</taxon>
        <taxon>Pseudomonadati</taxon>
        <taxon>Pseudomonadota</taxon>
        <taxon>Betaproteobacteria</taxon>
        <taxon>Burkholderiales</taxon>
        <taxon>Comamonadaceae</taxon>
        <taxon>Limnohabitans</taxon>
    </lineage>
</organism>
<dbReference type="InterPro" id="IPR003356">
    <property type="entry name" value="DNA_methylase_A-5"/>
</dbReference>
<comment type="caution">
    <text evidence="10">The sequence shown here is derived from an EMBL/GenBank/DDBJ whole genome shotgun (WGS) entry which is preliminary data.</text>
</comment>
<dbReference type="InterPro" id="IPR029063">
    <property type="entry name" value="SAM-dependent_MTases_sf"/>
</dbReference>
<evidence type="ECO:0000256" key="1">
    <source>
        <dbReference type="ARBA" id="ARBA00006594"/>
    </source>
</evidence>
<evidence type="ECO:0000313" key="11">
    <source>
        <dbReference type="Proteomes" id="UP000647424"/>
    </source>
</evidence>
<dbReference type="InterPro" id="IPR051537">
    <property type="entry name" value="DNA_Adenine_Mtase"/>
</dbReference>
<dbReference type="SUPFAM" id="SSF53335">
    <property type="entry name" value="S-adenosyl-L-methionine-dependent methyltransferases"/>
    <property type="match status" value="1"/>
</dbReference>
<comment type="similarity">
    <text evidence="1">Belongs to the N(4)/N(6)-methyltransferase family.</text>
</comment>
<dbReference type="GO" id="GO:0032259">
    <property type="term" value="P:methylation"/>
    <property type="evidence" value="ECO:0007669"/>
    <property type="project" value="UniProtKB-KW"/>
</dbReference>
<protein>
    <recommendedName>
        <fullName evidence="2">site-specific DNA-methyltransferase (adenine-specific)</fullName>
        <ecNumber evidence="2">2.1.1.72</ecNumber>
    </recommendedName>
</protein>
<gene>
    <name evidence="10" type="ORF">IC609_15830</name>
</gene>
<feature type="compositionally biased region" description="Polar residues" evidence="8">
    <location>
        <begin position="241"/>
        <end position="253"/>
    </location>
</feature>
<dbReference type="PRINTS" id="PR00507">
    <property type="entry name" value="N12N6MTFRASE"/>
</dbReference>
<feature type="domain" description="DNA methylase adenine-specific" evidence="9">
    <location>
        <begin position="100"/>
        <end position="202"/>
    </location>
</feature>
<evidence type="ECO:0000256" key="4">
    <source>
        <dbReference type="ARBA" id="ARBA00022679"/>
    </source>
</evidence>
<evidence type="ECO:0000256" key="7">
    <source>
        <dbReference type="ARBA" id="ARBA00047942"/>
    </source>
</evidence>
<dbReference type="AlphaFoldDB" id="A0A927FKA9"/>
<feature type="region of interest" description="Disordered" evidence="8">
    <location>
        <begin position="228"/>
        <end position="272"/>
    </location>
</feature>
<evidence type="ECO:0000256" key="6">
    <source>
        <dbReference type="ARBA" id="ARBA00022747"/>
    </source>
</evidence>
<dbReference type="GO" id="GO:0008170">
    <property type="term" value="F:N-methyltransferase activity"/>
    <property type="evidence" value="ECO:0007669"/>
    <property type="project" value="InterPro"/>
</dbReference>
<evidence type="ECO:0000256" key="5">
    <source>
        <dbReference type="ARBA" id="ARBA00022691"/>
    </source>
</evidence>
<dbReference type="Pfam" id="PF02384">
    <property type="entry name" value="N6_Mtase"/>
    <property type="match status" value="1"/>
</dbReference>
<dbReference type="Gene3D" id="3.40.50.150">
    <property type="entry name" value="Vaccinia Virus protein VP39"/>
    <property type="match status" value="1"/>
</dbReference>
<evidence type="ECO:0000256" key="8">
    <source>
        <dbReference type="SAM" id="MobiDB-lite"/>
    </source>
</evidence>
<proteinExistence type="inferred from homology"/>
<dbReference type="PANTHER" id="PTHR42933">
    <property type="entry name" value="SLR6095 PROTEIN"/>
    <property type="match status" value="1"/>
</dbReference>
<dbReference type="PANTHER" id="PTHR42933:SF1">
    <property type="entry name" value="SITE-SPECIFIC DNA-METHYLTRANSFERASE (ADENINE-SPECIFIC)"/>
    <property type="match status" value="1"/>
</dbReference>
<accession>A0A927FKA9</accession>
<dbReference type="EMBL" id="JACYFT010000007">
    <property type="protein sequence ID" value="MBD8052007.1"/>
    <property type="molecule type" value="Genomic_DNA"/>
</dbReference>